<dbReference type="EMBL" id="PCYK01000014">
    <property type="protein sequence ID" value="PIR46027.1"/>
    <property type="molecule type" value="Genomic_DNA"/>
</dbReference>
<gene>
    <name evidence="2" type="ORF">COV08_02005</name>
</gene>
<protein>
    <submittedName>
        <fullName evidence="2">Uncharacterized protein</fullName>
    </submittedName>
</protein>
<accession>A0A2H0RHT9</accession>
<dbReference type="Proteomes" id="UP000230431">
    <property type="component" value="Unassembled WGS sequence"/>
</dbReference>
<sequence>MVLTSHAVFGAALAVAGRLHPVGAFVAGFGSHFLLDALPHWEYELRSFRRDRVNPLNNDLVLDRAFLNDLAKIGLDAGLGLALVWFFFVFGAGSSPGSVLAGALGGILPDGLSFVYMKTRSRSILVLQKFHILIHTEKIITNPVAGLPWQALLLVGTLLFGGWSFFGY</sequence>
<organism evidence="2 3">
    <name type="scientific">Candidatus Vogelbacteria bacterium CG10_big_fil_rev_8_21_14_0_10_49_38</name>
    <dbReference type="NCBI Taxonomy" id="1975043"/>
    <lineage>
        <taxon>Bacteria</taxon>
        <taxon>Candidatus Vogeliibacteriota</taxon>
    </lineage>
</organism>
<dbReference type="AlphaFoldDB" id="A0A2H0RHT9"/>
<comment type="caution">
    <text evidence="2">The sequence shown here is derived from an EMBL/GenBank/DDBJ whole genome shotgun (WGS) entry which is preliminary data.</text>
</comment>
<keyword evidence="1" id="KW-1133">Transmembrane helix</keyword>
<proteinExistence type="predicted"/>
<evidence type="ECO:0000313" key="3">
    <source>
        <dbReference type="Proteomes" id="UP000230431"/>
    </source>
</evidence>
<reference evidence="2 3" key="1">
    <citation type="submission" date="2017-09" db="EMBL/GenBank/DDBJ databases">
        <title>Depth-based differentiation of microbial function through sediment-hosted aquifers and enrichment of novel symbionts in the deep terrestrial subsurface.</title>
        <authorList>
            <person name="Probst A.J."/>
            <person name="Ladd B."/>
            <person name="Jarett J.K."/>
            <person name="Geller-Mcgrath D.E."/>
            <person name="Sieber C.M."/>
            <person name="Emerson J.B."/>
            <person name="Anantharaman K."/>
            <person name="Thomas B.C."/>
            <person name="Malmstrom R."/>
            <person name="Stieglmeier M."/>
            <person name="Klingl A."/>
            <person name="Woyke T."/>
            <person name="Ryan C.M."/>
            <person name="Banfield J.F."/>
        </authorList>
    </citation>
    <scope>NUCLEOTIDE SEQUENCE [LARGE SCALE GENOMIC DNA]</scope>
    <source>
        <strain evidence="2">CG10_big_fil_rev_8_21_14_0_10_49_38</strain>
    </source>
</reference>
<keyword evidence="1" id="KW-0472">Membrane</keyword>
<evidence type="ECO:0000256" key="1">
    <source>
        <dbReference type="SAM" id="Phobius"/>
    </source>
</evidence>
<evidence type="ECO:0000313" key="2">
    <source>
        <dbReference type="EMBL" id="PIR46027.1"/>
    </source>
</evidence>
<keyword evidence="1" id="KW-0812">Transmembrane</keyword>
<feature type="transmembrane region" description="Helical" evidence="1">
    <location>
        <begin position="147"/>
        <end position="166"/>
    </location>
</feature>
<name>A0A2H0RHT9_9BACT</name>